<dbReference type="PANTHER" id="PTHR23086">
    <property type="entry name" value="PHOSPHATIDYLINOSITOL-4-PHOSPHATE 5-KINASE"/>
    <property type="match status" value="1"/>
</dbReference>
<organism evidence="5">
    <name type="scientific">Aureococcus anophagefferens</name>
    <name type="common">Harmful bloom alga</name>
    <dbReference type="NCBI Taxonomy" id="44056"/>
    <lineage>
        <taxon>Eukaryota</taxon>
        <taxon>Sar</taxon>
        <taxon>Stramenopiles</taxon>
        <taxon>Ochrophyta</taxon>
        <taxon>Pelagophyceae</taxon>
        <taxon>Pelagomonadales</taxon>
        <taxon>Pelagomonadaceae</taxon>
        <taxon>Aureococcus</taxon>
    </lineage>
</organism>
<proteinExistence type="predicted"/>
<evidence type="ECO:0000313" key="4">
    <source>
        <dbReference type="EMBL" id="EGB10198.1"/>
    </source>
</evidence>
<reference evidence="4 5" key="1">
    <citation type="journal article" date="2011" name="Proc. Natl. Acad. Sci. U.S.A.">
        <title>Niche of harmful alga Aureococcus anophagefferens revealed through ecogenomics.</title>
        <authorList>
            <person name="Gobler C.J."/>
            <person name="Berry D.L."/>
            <person name="Dyhrman S.T."/>
            <person name="Wilhelm S.W."/>
            <person name="Salamov A."/>
            <person name="Lobanov A.V."/>
            <person name="Zhang Y."/>
            <person name="Collier J.L."/>
            <person name="Wurch L.L."/>
            <person name="Kustka A.B."/>
            <person name="Dill B.D."/>
            <person name="Shah M."/>
            <person name="VerBerkmoes N.C."/>
            <person name="Kuo A."/>
            <person name="Terry A."/>
            <person name="Pangilinan J."/>
            <person name="Lindquist E.A."/>
            <person name="Lucas S."/>
            <person name="Paulsen I.T."/>
            <person name="Hattenrath-Lehmann T.K."/>
            <person name="Talmage S.C."/>
            <person name="Walker E.A."/>
            <person name="Koch F."/>
            <person name="Burson A.M."/>
            <person name="Marcoval M.A."/>
            <person name="Tang Y.Z."/>
            <person name="Lecleir G.R."/>
            <person name="Coyne K.J."/>
            <person name="Berg G.M."/>
            <person name="Bertrand E.M."/>
            <person name="Saito M.A."/>
            <person name="Gladyshev V.N."/>
            <person name="Grigoriev I.V."/>
        </authorList>
    </citation>
    <scope>NUCLEOTIDE SEQUENCE [LARGE SCALE GENOMIC DNA]</scope>
    <source>
        <strain evidence="5">CCMP 1984</strain>
    </source>
</reference>
<gene>
    <name evidence="4" type="ORF">AURANDRAFT_23649</name>
</gene>
<evidence type="ECO:0000256" key="1">
    <source>
        <dbReference type="PROSITE-ProRule" id="PRU00781"/>
    </source>
</evidence>
<dbReference type="eggNOG" id="KOG0229">
    <property type="taxonomic scope" value="Eukaryota"/>
</dbReference>
<dbReference type="GO" id="GO:0005886">
    <property type="term" value="C:plasma membrane"/>
    <property type="evidence" value="ECO:0007669"/>
    <property type="project" value="TreeGrafter"/>
</dbReference>
<evidence type="ECO:0000259" key="3">
    <source>
        <dbReference type="PROSITE" id="PS51455"/>
    </source>
</evidence>
<dbReference type="OrthoDB" id="2129491at2759"/>
<dbReference type="InParanoid" id="F0Y350"/>
<dbReference type="SMART" id="SM00330">
    <property type="entry name" value="PIPKc"/>
    <property type="match status" value="1"/>
</dbReference>
<keyword evidence="1" id="KW-0808">Transferase</keyword>
<dbReference type="PANTHER" id="PTHR23086:SF8">
    <property type="entry name" value="PHOSPHATIDYLINOSITOL 5-PHOSPHATE 4-KINASE, ISOFORM A"/>
    <property type="match status" value="1"/>
</dbReference>
<evidence type="ECO:0000313" key="5">
    <source>
        <dbReference type="Proteomes" id="UP000002729"/>
    </source>
</evidence>
<dbReference type="Pfam" id="PF01504">
    <property type="entry name" value="PIP5K"/>
    <property type="match status" value="1"/>
</dbReference>
<dbReference type="GO" id="GO:0005524">
    <property type="term" value="F:ATP binding"/>
    <property type="evidence" value="ECO:0007669"/>
    <property type="project" value="UniProtKB-UniRule"/>
</dbReference>
<keyword evidence="1" id="KW-0418">Kinase</keyword>
<sequence length="279" mass="31822">MASFAETGDPEDAARASLGSDEGAGNLHDDFRTALEKNADIQPSKIGKLIAHVPTPNLKKAITKNLKRPERKDRENIKGKVIDGKHEQYVLTLGMMMGIRQTLLSQANDIDADTAAAAPRPEALAVGDFLECRKYVFPPKGSSTTPPHSLAHTFKFKDYAPEAFSRIRDIFDVRKTDYITSICGTQYFLNFISNSKSQQYFFYSHDGKFLIKTQTQEEVKFLRRMLPAYYAHLKKHPGSLMTRYLGMSRIKFYHLRRKVRFVVMHSVHPTPLHVHRTYD</sequence>
<keyword evidence="5" id="KW-1185">Reference proteome</keyword>
<dbReference type="PROSITE" id="PS51455">
    <property type="entry name" value="PIPK"/>
    <property type="match status" value="1"/>
</dbReference>
<dbReference type="Proteomes" id="UP000002729">
    <property type="component" value="Unassembled WGS sequence"/>
</dbReference>
<dbReference type="GO" id="GO:0016308">
    <property type="term" value="F:1-phosphatidylinositol-4-phosphate 5-kinase activity"/>
    <property type="evidence" value="ECO:0007669"/>
    <property type="project" value="TreeGrafter"/>
</dbReference>
<dbReference type="InterPro" id="IPR023610">
    <property type="entry name" value="PInositol-4/5-P-5/4-kinase"/>
</dbReference>
<feature type="region of interest" description="Disordered" evidence="2">
    <location>
        <begin position="1"/>
        <end position="30"/>
    </location>
</feature>
<name>F0Y350_AURAN</name>
<keyword evidence="1" id="KW-0067">ATP-binding</keyword>
<dbReference type="OMA" id="FRTEDIF"/>
<evidence type="ECO:0000256" key="2">
    <source>
        <dbReference type="SAM" id="MobiDB-lite"/>
    </source>
</evidence>
<dbReference type="SUPFAM" id="SSF56104">
    <property type="entry name" value="SAICAR synthase-like"/>
    <property type="match status" value="1"/>
</dbReference>
<dbReference type="Gene3D" id="3.30.800.10">
    <property type="entry name" value="Phosphatidylinositol Phosphate Kinase II Beta"/>
    <property type="match status" value="1"/>
</dbReference>
<dbReference type="GeneID" id="20219790"/>
<dbReference type="KEGG" id="aaf:AURANDRAFT_23649"/>
<feature type="domain" description="PIPK" evidence="3">
    <location>
        <begin position="92"/>
        <end position="279"/>
    </location>
</feature>
<keyword evidence="1" id="KW-0547">Nucleotide-binding</keyword>
<dbReference type="InterPro" id="IPR002498">
    <property type="entry name" value="PInositol-4-P-4/5-kinase_core"/>
</dbReference>
<dbReference type="GO" id="GO:0046854">
    <property type="term" value="P:phosphatidylinositol phosphate biosynthetic process"/>
    <property type="evidence" value="ECO:0007669"/>
    <property type="project" value="TreeGrafter"/>
</dbReference>
<dbReference type="EMBL" id="GL833124">
    <property type="protein sequence ID" value="EGB10198.1"/>
    <property type="molecule type" value="Genomic_DNA"/>
</dbReference>
<accession>F0Y350</accession>
<protein>
    <recommendedName>
        <fullName evidence="3">PIPK domain-containing protein</fullName>
    </recommendedName>
</protein>
<dbReference type="AlphaFoldDB" id="F0Y350"/>
<dbReference type="InterPro" id="IPR027484">
    <property type="entry name" value="PInositol-4-P-5-kinase_N"/>
</dbReference>
<dbReference type="RefSeq" id="XP_009035021.1">
    <property type="nucleotide sequence ID" value="XM_009036773.1"/>
</dbReference>
<feature type="non-terminal residue" evidence="4">
    <location>
        <position position="279"/>
    </location>
</feature>